<dbReference type="AlphaFoldDB" id="A0AAX6FUI5"/>
<gene>
    <name evidence="2" type="ORF">M6B38_157290</name>
    <name evidence="3" type="ORF">M6B38_399830</name>
</gene>
<evidence type="ECO:0000313" key="4">
    <source>
        <dbReference type="Proteomes" id="UP001140949"/>
    </source>
</evidence>
<dbReference type="EMBL" id="JANAVB010025799">
    <property type="protein sequence ID" value="KAJ6820062.1"/>
    <property type="molecule type" value="Genomic_DNA"/>
</dbReference>
<sequence length="75" mass="8186">MTGRPAESGERRPAASGERRRRRSPLLSFELLATPSATLRLLYDRVVSIAVAAVLLVADRPSTSVLRGDPDPHHL</sequence>
<organism evidence="3 4">
    <name type="scientific">Iris pallida</name>
    <name type="common">Sweet iris</name>
    <dbReference type="NCBI Taxonomy" id="29817"/>
    <lineage>
        <taxon>Eukaryota</taxon>
        <taxon>Viridiplantae</taxon>
        <taxon>Streptophyta</taxon>
        <taxon>Embryophyta</taxon>
        <taxon>Tracheophyta</taxon>
        <taxon>Spermatophyta</taxon>
        <taxon>Magnoliopsida</taxon>
        <taxon>Liliopsida</taxon>
        <taxon>Asparagales</taxon>
        <taxon>Iridaceae</taxon>
        <taxon>Iridoideae</taxon>
        <taxon>Irideae</taxon>
        <taxon>Iris</taxon>
    </lineage>
</organism>
<accession>A0AAX6FUI5</accession>
<keyword evidence="4" id="KW-1185">Reference proteome</keyword>
<dbReference type="EMBL" id="JANAVB010032619">
    <property type="protein sequence ID" value="KAJ6810007.1"/>
    <property type="molecule type" value="Genomic_DNA"/>
</dbReference>
<dbReference type="Proteomes" id="UP001140949">
    <property type="component" value="Unassembled WGS sequence"/>
</dbReference>
<comment type="caution">
    <text evidence="3">The sequence shown here is derived from an EMBL/GenBank/DDBJ whole genome shotgun (WGS) entry which is preliminary data.</text>
</comment>
<proteinExistence type="predicted"/>
<evidence type="ECO:0000313" key="2">
    <source>
        <dbReference type="EMBL" id="KAJ6810007.1"/>
    </source>
</evidence>
<protein>
    <submittedName>
        <fullName evidence="3">Vegetative cell wall protein gp1-like</fullName>
    </submittedName>
</protein>
<feature type="region of interest" description="Disordered" evidence="1">
    <location>
        <begin position="1"/>
        <end position="22"/>
    </location>
</feature>
<evidence type="ECO:0000256" key="1">
    <source>
        <dbReference type="SAM" id="MobiDB-lite"/>
    </source>
</evidence>
<reference evidence="3" key="2">
    <citation type="submission" date="2023-04" db="EMBL/GenBank/DDBJ databases">
        <authorList>
            <person name="Bruccoleri R.E."/>
            <person name="Oakeley E.J."/>
            <person name="Faust A.-M."/>
            <person name="Dessus-Babus S."/>
            <person name="Altorfer M."/>
            <person name="Burckhardt D."/>
            <person name="Oertli M."/>
            <person name="Naumann U."/>
            <person name="Petersen F."/>
            <person name="Wong J."/>
        </authorList>
    </citation>
    <scope>NUCLEOTIDE SEQUENCE</scope>
    <source>
        <strain evidence="3">GSM-AAB239-AS_SAM_17_03QT</strain>
        <tissue evidence="3">Leaf</tissue>
    </source>
</reference>
<name>A0AAX6FUI5_IRIPA</name>
<reference evidence="3" key="1">
    <citation type="journal article" date="2023" name="GigaByte">
        <title>Genome assembly of the bearded iris, Iris pallida Lam.</title>
        <authorList>
            <person name="Bruccoleri R.E."/>
            <person name="Oakeley E.J."/>
            <person name="Faust A.M.E."/>
            <person name="Altorfer M."/>
            <person name="Dessus-Babus S."/>
            <person name="Burckhardt D."/>
            <person name="Oertli M."/>
            <person name="Naumann U."/>
            <person name="Petersen F."/>
            <person name="Wong J."/>
        </authorList>
    </citation>
    <scope>NUCLEOTIDE SEQUENCE</scope>
    <source>
        <strain evidence="3">GSM-AAB239-AS_SAM_17_03QT</strain>
    </source>
</reference>
<evidence type="ECO:0000313" key="3">
    <source>
        <dbReference type="EMBL" id="KAJ6820062.1"/>
    </source>
</evidence>